<comment type="caution">
    <text evidence="1">The sequence shown here is derived from an EMBL/GenBank/DDBJ whole genome shotgun (WGS) entry which is preliminary data.</text>
</comment>
<dbReference type="EMBL" id="RLII01000007">
    <property type="protein sequence ID" value="RXE59328.1"/>
    <property type="molecule type" value="Genomic_DNA"/>
</dbReference>
<dbReference type="Pfam" id="PF19538">
    <property type="entry name" value="DUF6062"/>
    <property type="match status" value="1"/>
</dbReference>
<proteinExistence type="predicted"/>
<reference evidence="2" key="1">
    <citation type="submission" date="2018-11" db="EMBL/GenBank/DDBJ databases">
        <title>Genome sequencing of a novel mesophilic and cellulolytic organism within the genus Hungateiclostridium.</title>
        <authorList>
            <person name="Rettenmaier R."/>
            <person name="Liebl W."/>
            <person name="Zverlov V."/>
        </authorList>
    </citation>
    <scope>NUCLEOTIDE SEQUENCE [LARGE SCALE GENOMIC DNA]</scope>
    <source>
        <strain evidence="2">N2K1</strain>
    </source>
</reference>
<dbReference type="Proteomes" id="UP000289166">
    <property type="component" value="Unassembled WGS sequence"/>
</dbReference>
<dbReference type="RefSeq" id="WP_069195065.1">
    <property type="nucleotide sequence ID" value="NZ_RLII01000007.1"/>
</dbReference>
<protein>
    <submittedName>
        <fullName evidence="1">ABC transporter substrate-binding protein</fullName>
    </submittedName>
</protein>
<keyword evidence="2" id="KW-1185">Reference proteome</keyword>
<evidence type="ECO:0000313" key="1">
    <source>
        <dbReference type="EMBL" id="RXE59328.1"/>
    </source>
</evidence>
<sequence>MKEKIYTIPVTDAFNTDCECPLCVLEKKLEDENVEYVLGPFLMEPEGRMETNENGFCKRHFELLYNTQANRLGLGLIVDTHMVEQNLRLKKNYEDKKDQLKKDSDVSFIKNLSGKLSSKQTETRKFVDELIEHLSKLENSCTICTRINHTMDRYIDVILYLYFKENDFKDLFHSRKGFCLKHLKVLLEGAKKYLDPKETAIFVDNLLSMQVQNLERIQQEVNWFTKKFDYRNNDAPWGNSKDALLRSIQKLVGFCNLK</sequence>
<evidence type="ECO:0000313" key="2">
    <source>
        <dbReference type="Proteomes" id="UP000289166"/>
    </source>
</evidence>
<dbReference type="InterPro" id="IPR045706">
    <property type="entry name" value="DUF6062"/>
</dbReference>
<name>A0A4Q0I4W7_9FIRM</name>
<organism evidence="1 2">
    <name type="scientific">Acetivibrio mesophilus</name>
    <dbReference type="NCBI Taxonomy" id="2487273"/>
    <lineage>
        <taxon>Bacteria</taxon>
        <taxon>Bacillati</taxon>
        <taxon>Bacillota</taxon>
        <taxon>Clostridia</taxon>
        <taxon>Eubacteriales</taxon>
        <taxon>Oscillospiraceae</taxon>
        <taxon>Acetivibrio</taxon>
    </lineage>
</organism>
<dbReference type="OrthoDB" id="9810814at2"/>
<gene>
    <name evidence="1" type="ORF">EFD62_08140</name>
</gene>
<accession>A0A4Q0I4W7</accession>
<dbReference type="AlphaFoldDB" id="A0A4Q0I4W7"/>